<proteinExistence type="predicted"/>
<gene>
    <name evidence="2" type="ORF">HVY52_14445</name>
</gene>
<dbReference type="PANTHER" id="PTHR35862">
    <property type="entry name" value="FELS-2 PROPHAGE PROTEIN"/>
    <property type="match status" value="1"/>
</dbReference>
<protein>
    <submittedName>
        <fullName evidence="2">Baseplate J/gp47 family protein</fullName>
    </submittedName>
</protein>
<organism evidence="2 3">
    <name type="scientific">Escherichia fergusonii</name>
    <dbReference type="NCBI Taxonomy" id="564"/>
    <lineage>
        <taxon>Bacteria</taxon>
        <taxon>Pseudomonadati</taxon>
        <taxon>Pseudomonadota</taxon>
        <taxon>Gammaproteobacteria</taxon>
        <taxon>Enterobacterales</taxon>
        <taxon>Enterobacteriaceae</taxon>
        <taxon>Escherichia</taxon>
    </lineage>
</organism>
<dbReference type="InterPro" id="IPR014507">
    <property type="entry name" value="Baseplate_assembly_J_pred"/>
</dbReference>
<feature type="domain" description="Baseplate J-like central" evidence="1">
    <location>
        <begin position="134"/>
        <end position="210"/>
    </location>
</feature>
<dbReference type="Proteomes" id="UP000510927">
    <property type="component" value="Chromosome"/>
</dbReference>
<evidence type="ECO:0000259" key="1">
    <source>
        <dbReference type="Pfam" id="PF26078"/>
    </source>
</evidence>
<name>A0A7W3HVB9_ESCFE</name>
<sequence>MPNSYDVINLSELAVPDALVVPDATEIFSRWLARLQELDPQFDALVESDPAFKQGEVNAYQLTLAFQRVNDAVRAVFLASARGADLDQIGAAFNVKRQVIRPGDPDAVPPVEVELEDDGAFRERIQLSWAQLNTAGARNAYRFHAKSADTDVLDAEAYGPETHSRPGCVDVYVLSRTGDGTAAAPLLDKVNSTLNADEIRPLTDYVTVKSATIKNYAITAELEIPDGPDATTVLNNAIEALQSYTMLSHRINTVVPLSAIYAALQQSGVVRVRLISPVADLEAEAGKAPWCTAINVTRREVSSHDG</sequence>
<dbReference type="PANTHER" id="PTHR35862:SF1">
    <property type="entry name" value="FELS-2 PROPHAGE PROTEIN"/>
    <property type="match status" value="1"/>
</dbReference>
<dbReference type="AlphaFoldDB" id="A0A7W3HVB9"/>
<dbReference type="EMBL" id="CP055675">
    <property type="protein sequence ID" value="QLN00937.1"/>
    <property type="molecule type" value="Genomic_DNA"/>
</dbReference>
<evidence type="ECO:0000313" key="3">
    <source>
        <dbReference type="Proteomes" id="UP000510927"/>
    </source>
</evidence>
<dbReference type="Pfam" id="PF26078">
    <property type="entry name" value="Baseplate_J_M"/>
    <property type="match status" value="1"/>
</dbReference>
<dbReference type="InterPro" id="IPR052726">
    <property type="entry name" value="Phage_Baseplate_Hub"/>
</dbReference>
<reference evidence="2 3" key="1">
    <citation type="submission" date="2020-06" db="EMBL/GenBank/DDBJ databases">
        <title>REHAB project genomes.</title>
        <authorList>
            <person name="Shaw L.P."/>
        </authorList>
    </citation>
    <scope>NUCLEOTIDE SEQUENCE [LARGE SCALE GENOMIC DNA]</scope>
    <source>
        <strain evidence="2 3">RHB28-C13</strain>
    </source>
</reference>
<accession>A0A7W3HVB9</accession>
<evidence type="ECO:0000313" key="2">
    <source>
        <dbReference type="EMBL" id="QLN00937.1"/>
    </source>
</evidence>
<dbReference type="InterPro" id="IPR058531">
    <property type="entry name" value="Baseplate_J_M"/>
</dbReference>
<dbReference type="RefSeq" id="WP_046076957.1">
    <property type="nucleotide sequence ID" value="NZ_CP055675.1"/>
</dbReference>
<dbReference type="PIRSF" id="PIRSF020481">
    <property type="entry name" value="BAP"/>
    <property type="match status" value="1"/>
</dbReference>